<keyword evidence="3" id="KW-0132">Cell division</keyword>
<keyword evidence="6 8" id="KW-0472">Membrane</keyword>
<keyword evidence="5 8" id="KW-1133">Transmembrane helix</keyword>
<evidence type="ECO:0000256" key="1">
    <source>
        <dbReference type="ARBA" id="ARBA00004370"/>
    </source>
</evidence>
<comment type="caution">
    <text evidence="10">The sequence shown here is derived from an EMBL/GenBank/DDBJ whole genome shotgun (WGS) entry which is preliminary data.</text>
</comment>
<dbReference type="PANTHER" id="PTHR37820">
    <property type="entry name" value="CELL DIVISION PROTEIN DIVIB"/>
    <property type="match status" value="1"/>
</dbReference>
<evidence type="ECO:0000256" key="7">
    <source>
        <dbReference type="ARBA" id="ARBA00023306"/>
    </source>
</evidence>
<protein>
    <recommendedName>
        <fullName evidence="9">POTRA domain-containing protein</fullName>
    </recommendedName>
</protein>
<sequence length="218" mass="25712">MVAWIKKHFFPILGLTAFLVLLTIGLYILYFTDTFVLKEIKVQNNHRINKEEIIKLTGLKGGERLFRIDLKELERKLKSHPLIEEVIIARRLPSSLEISLKEREGLAILVRGQRGYLIDKKGVIIGGVLPNDYLFYPVVEIENEKWKETFLAFLSWIKVNKNYLPVFENLSKITITEDKVIFITKNHITIYFPLSLMEDWIALYKHLDRIMVYLYEKE</sequence>
<comment type="subcellular location">
    <subcellularLocation>
        <location evidence="1">Membrane</location>
    </subcellularLocation>
</comment>
<evidence type="ECO:0000256" key="8">
    <source>
        <dbReference type="SAM" id="Phobius"/>
    </source>
</evidence>
<evidence type="ECO:0000256" key="3">
    <source>
        <dbReference type="ARBA" id="ARBA00022618"/>
    </source>
</evidence>
<accession>A0A2N7PLK2</accession>
<gene>
    <name evidence="10" type="ORF">C0197_00105</name>
</gene>
<evidence type="ECO:0000256" key="2">
    <source>
        <dbReference type="ARBA" id="ARBA00022475"/>
    </source>
</evidence>
<keyword evidence="4 8" id="KW-0812">Transmembrane</keyword>
<dbReference type="Gene3D" id="3.10.20.310">
    <property type="entry name" value="membrane protein fhac"/>
    <property type="match status" value="1"/>
</dbReference>
<dbReference type="Pfam" id="PF08478">
    <property type="entry name" value="POTRA_1"/>
    <property type="match status" value="1"/>
</dbReference>
<organism evidence="10 11">
    <name type="scientific">Caldimicrobium thiodismutans</name>
    <dbReference type="NCBI Taxonomy" id="1653476"/>
    <lineage>
        <taxon>Bacteria</taxon>
        <taxon>Pseudomonadati</taxon>
        <taxon>Thermodesulfobacteriota</taxon>
        <taxon>Thermodesulfobacteria</taxon>
        <taxon>Thermodesulfobacteriales</taxon>
        <taxon>Thermodesulfobacteriaceae</taxon>
        <taxon>Caldimicrobium</taxon>
    </lineage>
</organism>
<keyword evidence="2" id="KW-1003">Cell membrane</keyword>
<dbReference type="InterPro" id="IPR013685">
    <property type="entry name" value="POTRA_FtsQ_type"/>
</dbReference>
<dbReference type="PROSITE" id="PS51779">
    <property type="entry name" value="POTRA"/>
    <property type="match status" value="1"/>
</dbReference>
<dbReference type="InterPro" id="IPR050487">
    <property type="entry name" value="FtsQ_DivIB"/>
</dbReference>
<dbReference type="InterPro" id="IPR034746">
    <property type="entry name" value="POTRA"/>
</dbReference>
<reference evidence="10 11" key="1">
    <citation type="submission" date="2018-01" db="EMBL/GenBank/DDBJ databases">
        <title>Metagenomic assembled genomes from two thermal pools in the Uzon Caldera, Kamchatka, Russia.</title>
        <authorList>
            <person name="Wilkins L."/>
            <person name="Ettinger C."/>
        </authorList>
    </citation>
    <scope>NUCLEOTIDE SEQUENCE [LARGE SCALE GENOMIC DNA]</scope>
    <source>
        <strain evidence="10">ZAV-15</strain>
    </source>
</reference>
<feature type="domain" description="POTRA" evidence="9">
    <location>
        <begin position="35"/>
        <end position="103"/>
    </location>
</feature>
<dbReference type="GO" id="GO:0051301">
    <property type="term" value="P:cell division"/>
    <property type="evidence" value="ECO:0007669"/>
    <property type="project" value="UniProtKB-KW"/>
</dbReference>
<dbReference type="AlphaFoldDB" id="A0A2N7PLK2"/>
<feature type="non-terminal residue" evidence="10">
    <location>
        <position position="218"/>
    </location>
</feature>
<dbReference type="GO" id="GO:0005886">
    <property type="term" value="C:plasma membrane"/>
    <property type="evidence" value="ECO:0007669"/>
    <property type="project" value="TreeGrafter"/>
</dbReference>
<evidence type="ECO:0000313" key="10">
    <source>
        <dbReference type="EMBL" id="PMP64566.1"/>
    </source>
</evidence>
<name>A0A2N7PLK2_9BACT</name>
<dbReference type="EMBL" id="PNIE01000004">
    <property type="protein sequence ID" value="PMP64566.1"/>
    <property type="molecule type" value="Genomic_DNA"/>
</dbReference>
<evidence type="ECO:0000313" key="11">
    <source>
        <dbReference type="Proteomes" id="UP000235731"/>
    </source>
</evidence>
<keyword evidence="7" id="KW-0131">Cell cycle</keyword>
<dbReference type="Proteomes" id="UP000235731">
    <property type="component" value="Unassembled WGS sequence"/>
</dbReference>
<evidence type="ECO:0000259" key="9">
    <source>
        <dbReference type="PROSITE" id="PS51779"/>
    </source>
</evidence>
<evidence type="ECO:0000256" key="6">
    <source>
        <dbReference type="ARBA" id="ARBA00023136"/>
    </source>
</evidence>
<evidence type="ECO:0000256" key="5">
    <source>
        <dbReference type="ARBA" id="ARBA00022989"/>
    </source>
</evidence>
<proteinExistence type="predicted"/>
<dbReference type="PANTHER" id="PTHR37820:SF1">
    <property type="entry name" value="CELL DIVISION PROTEIN FTSQ"/>
    <property type="match status" value="1"/>
</dbReference>
<feature type="transmembrane region" description="Helical" evidence="8">
    <location>
        <begin position="12"/>
        <end position="31"/>
    </location>
</feature>
<evidence type="ECO:0000256" key="4">
    <source>
        <dbReference type="ARBA" id="ARBA00022692"/>
    </source>
</evidence>